<feature type="transmembrane region" description="Helical" evidence="1">
    <location>
        <begin position="330"/>
        <end position="351"/>
    </location>
</feature>
<dbReference type="Proteomes" id="UP001556098">
    <property type="component" value="Unassembled WGS sequence"/>
</dbReference>
<feature type="transmembrane region" description="Helical" evidence="1">
    <location>
        <begin position="139"/>
        <end position="159"/>
    </location>
</feature>
<gene>
    <name evidence="2" type="ORF">AB2B41_22860</name>
</gene>
<accession>A0ABV3RTW0</accession>
<comment type="caution">
    <text evidence="2">The sequence shown here is derived from an EMBL/GenBank/DDBJ whole genome shotgun (WGS) entry which is preliminary data.</text>
</comment>
<evidence type="ECO:0000313" key="3">
    <source>
        <dbReference type="Proteomes" id="UP001556098"/>
    </source>
</evidence>
<protein>
    <recommendedName>
        <fullName evidence="4">Glycosyltransferase RgtA/B/C/D-like domain-containing protein</fullName>
    </recommendedName>
</protein>
<keyword evidence="1" id="KW-0812">Transmembrane</keyword>
<reference evidence="2 3" key="1">
    <citation type="submission" date="2024-07" db="EMBL/GenBank/DDBJ databases">
        <title>Marimonas sp.nov., isolated from tidal-flat sediment.</title>
        <authorList>
            <person name="Jayan J.N."/>
            <person name="Lee S.S."/>
        </authorList>
    </citation>
    <scope>NUCLEOTIDE SEQUENCE [LARGE SCALE GENOMIC DNA]</scope>
    <source>
        <strain evidence="2 3">MJW-29</strain>
    </source>
</reference>
<keyword evidence="1" id="KW-0472">Membrane</keyword>
<evidence type="ECO:0000313" key="2">
    <source>
        <dbReference type="EMBL" id="MEW9922450.1"/>
    </source>
</evidence>
<feature type="transmembrane region" description="Helical" evidence="1">
    <location>
        <begin position="12"/>
        <end position="35"/>
    </location>
</feature>
<feature type="transmembrane region" description="Helical" evidence="1">
    <location>
        <begin position="115"/>
        <end position="133"/>
    </location>
</feature>
<feature type="transmembrane region" description="Helical" evidence="1">
    <location>
        <begin position="216"/>
        <end position="235"/>
    </location>
</feature>
<organism evidence="2 3">
    <name type="scientific">Sulfitobacter sediminis</name>
    <dbReference type="NCBI Taxonomy" id="3234186"/>
    <lineage>
        <taxon>Bacteria</taxon>
        <taxon>Pseudomonadati</taxon>
        <taxon>Pseudomonadota</taxon>
        <taxon>Alphaproteobacteria</taxon>
        <taxon>Rhodobacterales</taxon>
        <taxon>Roseobacteraceae</taxon>
        <taxon>Sulfitobacter</taxon>
    </lineage>
</organism>
<dbReference type="RefSeq" id="WP_367880138.1">
    <property type="nucleotide sequence ID" value="NZ_JBFNXX010000060.1"/>
</dbReference>
<feature type="transmembrane region" description="Helical" evidence="1">
    <location>
        <begin position="75"/>
        <end position="108"/>
    </location>
</feature>
<name>A0ABV3RTW0_9RHOB</name>
<feature type="transmembrane region" description="Helical" evidence="1">
    <location>
        <begin position="299"/>
        <end position="318"/>
    </location>
</feature>
<feature type="transmembrane region" description="Helical" evidence="1">
    <location>
        <begin position="358"/>
        <end position="377"/>
    </location>
</feature>
<keyword evidence="1" id="KW-1133">Transmembrane helix</keyword>
<keyword evidence="3" id="KW-1185">Reference proteome</keyword>
<proteinExistence type="predicted"/>
<sequence>MKSSSTLRGFRNNPAVLICFAVTIFFQLTLTYYALKPRVGFDDANITQVYARHLAEGHGYVYNIGGERVEGSTSLLWTLINAALFLTPFPILMITALSGLLTVGTLVFSGAITRMIGGASGAVALCYLLFNFFPGFFAWSLWSLMDITLWVFAICGLVWSMLRIETQSGSWPGYFGLLLGACCLPLVRPEGIGVAQGLFAIAIYFRWHTRRSFGIYVIAGLLSVAVIAAVTIWRLQFFGYPVPNTFYAKTSTDLFGQMSQGISYVGSFLTETTTIILFIGAALSIAMINASSARPAARFYALLVPYVTIGGLLVYVILGGDHFGSYRFLIYILPLAIPLAAHALAEFVAAYSEKLTKITLSLVLVFYAGLTWGAFIVDGGNVRHELRIAEGSRIVGTELAKLPSVPSVAIIPAGGFKMAYPGTVYDVLGLNWTKMALSGDVRTDALKNHGGFNAEIFWEALPEIAFPRYGACDDGQAMVMDDFGFNITQGFTDTERFQAHYIAVCKEPVVAYVARPLESMMLENGYHPYLTDH</sequence>
<evidence type="ECO:0008006" key="4">
    <source>
        <dbReference type="Google" id="ProtNLM"/>
    </source>
</evidence>
<feature type="transmembrane region" description="Helical" evidence="1">
    <location>
        <begin position="262"/>
        <end position="287"/>
    </location>
</feature>
<dbReference type="EMBL" id="JBFNXX010000060">
    <property type="protein sequence ID" value="MEW9922450.1"/>
    <property type="molecule type" value="Genomic_DNA"/>
</dbReference>
<evidence type="ECO:0000256" key="1">
    <source>
        <dbReference type="SAM" id="Phobius"/>
    </source>
</evidence>